<organism evidence="1 2">
    <name type="scientific">Oceanicoccus sagamiensis</name>
    <dbReference type="NCBI Taxonomy" id="716816"/>
    <lineage>
        <taxon>Bacteria</taxon>
        <taxon>Pseudomonadati</taxon>
        <taxon>Pseudomonadota</taxon>
        <taxon>Gammaproteobacteria</taxon>
        <taxon>Cellvibrionales</taxon>
        <taxon>Spongiibacteraceae</taxon>
        <taxon>Oceanicoccus</taxon>
    </lineage>
</organism>
<dbReference type="OrthoDB" id="9800421at2"/>
<dbReference type="PIRSF" id="PIRSF030820">
    <property type="entry name" value="UCP030820"/>
    <property type="match status" value="1"/>
</dbReference>
<dbReference type="Proteomes" id="UP000193450">
    <property type="component" value="Chromosome"/>
</dbReference>
<dbReference type="KEGG" id="osg:BST96_16455"/>
<dbReference type="RefSeq" id="WP_085759738.1">
    <property type="nucleotide sequence ID" value="NZ_CP019343.1"/>
</dbReference>
<keyword evidence="2" id="KW-1185">Reference proteome</keyword>
<accession>A0A1X9NL43</accession>
<proteinExistence type="predicted"/>
<dbReference type="EMBL" id="CP019343">
    <property type="protein sequence ID" value="ARN75557.1"/>
    <property type="molecule type" value="Genomic_DNA"/>
</dbReference>
<evidence type="ECO:0000313" key="1">
    <source>
        <dbReference type="EMBL" id="ARN75557.1"/>
    </source>
</evidence>
<reference evidence="1 2" key="1">
    <citation type="submission" date="2016-11" db="EMBL/GenBank/DDBJ databases">
        <title>Trade-off between light-utilization and light-protection in marine flavobacteria.</title>
        <authorList>
            <person name="Kumagai Y."/>
        </authorList>
    </citation>
    <scope>NUCLEOTIDE SEQUENCE [LARGE SCALE GENOMIC DNA]</scope>
    <source>
        <strain evidence="1 2">NBRC 107125</strain>
    </source>
</reference>
<dbReference type="AlphaFoldDB" id="A0A1X9NL43"/>
<evidence type="ECO:0000313" key="2">
    <source>
        <dbReference type="Proteomes" id="UP000193450"/>
    </source>
</evidence>
<protein>
    <submittedName>
        <fullName evidence="1">Oxidoreductase</fullName>
    </submittedName>
</protein>
<dbReference type="Pfam" id="PF06073">
    <property type="entry name" value="DUF934"/>
    <property type="match status" value="1"/>
</dbReference>
<name>A0A1X9NL43_9GAMM</name>
<sequence length="160" mass="17891">MPNKMIKDGAVVDDSWQVLDNEATEVPEGAVIIPLALWNQQKDTLAQRGQLGVWLNSDESPQLIADSLDSFEVVAINFPAFADGRGFTYGRELREQHSYQGEVRAIGGFIRDQLYFLNRCGFNAFALDGVDLDKALDSFADFSDAYQAAIDQPEPLFKRR</sequence>
<dbReference type="STRING" id="716816.BST96_16455"/>
<gene>
    <name evidence="1" type="ORF">BST96_16455</name>
</gene>
<dbReference type="InterPro" id="IPR008318">
    <property type="entry name" value="UCP030820"/>
</dbReference>